<sequence length="235" mass="25976">MPSHNRVPSRQPGQQGRRSTYRPRPTTHENTKLKACARSKSPGVSLAQSKPQVNQDDFNARHVNWGYRKPNPKGKMLAELVESWSHALTSTSTLGGRRGSSFPRKNCGCLPTLARSEEVITTRKVPPSTGGSGPESKPGHLGRDLEQSRPEPWKAAYLRVHHGQLERPGLARLHAFGSGTRHRSRATSKIFTLACSISFCPRLVFHCPLLLLPRALAAQPFAQTFSSFFGPQFHA</sequence>
<name>A0ACB7RL07_HYAAI</name>
<dbReference type="Proteomes" id="UP000821845">
    <property type="component" value="Chromosome 9"/>
</dbReference>
<accession>A0ACB7RL07</accession>
<protein>
    <submittedName>
        <fullName evidence="1">Uncharacterized protein</fullName>
    </submittedName>
</protein>
<evidence type="ECO:0000313" key="1">
    <source>
        <dbReference type="EMBL" id="KAH6922880.1"/>
    </source>
</evidence>
<organism evidence="1 2">
    <name type="scientific">Hyalomma asiaticum</name>
    <name type="common">Tick</name>
    <dbReference type="NCBI Taxonomy" id="266040"/>
    <lineage>
        <taxon>Eukaryota</taxon>
        <taxon>Metazoa</taxon>
        <taxon>Ecdysozoa</taxon>
        <taxon>Arthropoda</taxon>
        <taxon>Chelicerata</taxon>
        <taxon>Arachnida</taxon>
        <taxon>Acari</taxon>
        <taxon>Parasitiformes</taxon>
        <taxon>Ixodida</taxon>
        <taxon>Ixodoidea</taxon>
        <taxon>Ixodidae</taxon>
        <taxon>Hyalomminae</taxon>
        <taxon>Hyalomma</taxon>
    </lineage>
</organism>
<proteinExistence type="predicted"/>
<gene>
    <name evidence="1" type="ORF">HPB50_020007</name>
</gene>
<keyword evidence="2" id="KW-1185">Reference proteome</keyword>
<reference evidence="1" key="1">
    <citation type="submission" date="2020-05" db="EMBL/GenBank/DDBJ databases">
        <title>Large-scale comparative analyses of tick genomes elucidate their genetic diversity and vector capacities.</title>
        <authorList>
            <person name="Jia N."/>
            <person name="Wang J."/>
            <person name="Shi W."/>
            <person name="Du L."/>
            <person name="Sun Y."/>
            <person name="Zhan W."/>
            <person name="Jiang J."/>
            <person name="Wang Q."/>
            <person name="Zhang B."/>
            <person name="Ji P."/>
            <person name="Sakyi L.B."/>
            <person name="Cui X."/>
            <person name="Yuan T."/>
            <person name="Jiang B."/>
            <person name="Yang W."/>
            <person name="Lam T.T.-Y."/>
            <person name="Chang Q."/>
            <person name="Ding S."/>
            <person name="Wang X."/>
            <person name="Zhu J."/>
            <person name="Ruan X."/>
            <person name="Zhao L."/>
            <person name="Wei J."/>
            <person name="Que T."/>
            <person name="Du C."/>
            <person name="Cheng J."/>
            <person name="Dai P."/>
            <person name="Han X."/>
            <person name="Huang E."/>
            <person name="Gao Y."/>
            <person name="Liu J."/>
            <person name="Shao H."/>
            <person name="Ye R."/>
            <person name="Li L."/>
            <person name="Wei W."/>
            <person name="Wang X."/>
            <person name="Wang C."/>
            <person name="Yang T."/>
            <person name="Huo Q."/>
            <person name="Li W."/>
            <person name="Guo W."/>
            <person name="Chen H."/>
            <person name="Zhou L."/>
            <person name="Ni X."/>
            <person name="Tian J."/>
            <person name="Zhou Y."/>
            <person name="Sheng Y."/>
            <person name="Liu T."/>
            <person name="Pan Y."/>
            <person name="Xia L."/>
            <person name="Li J."/>
            <person name="Zhao F."/>
            <person name="Cao W."/>
        </authorList>
    </citation>
    <scope>NUCLEOTIDE SEQUENCE</scope>
    <source>
        <strain evidence="1">Hyas-2018</strain>
    </source>
</reference>
<comment type="caution">
    <text evidence="1">The sequence shown here is derived from an EMBL/GenBank/DDBJ whole genome shotgun (WGS) entry which is preliminary data.</text>
</comment>
<dbReference type="EMBL" id="CM023489">
    <property type="protein sequence ID" value="KAH6922880.1"/>
    <property type="molecule type" value="Genomic_DNA"/>
</dbReference>
<evidence type="ECO:0000313" key="2">
    <source>
        <dbReference type="Proteomes" id="UP000821845"/>
    </source>
</evidence>